<dbReference type="InterPro" id="IPR057661">
    <property type="entry name" value="RsdA/BaiN/AoA(So)_Rossmann"/>
</dbReference>
<dbReference type="PRINTS" id="PR00411">
    <property type="entry name" value="PNDRDTASEI"/>
</dbReference>
<dbReference type="SUPFAM" id="SSF160996">
    <property type="entry name" value="HI0933 insert domain-like"/>
    <property type="match status" value="1"/>
</dbReference>
<dbReference type="InterPro" id="IPR004792">
    <property type="entry name" value="BaiN-like"/>
</dbReference>
<evidence type="ECO:0000256" key="1">
    <source>
        <dbReference type="ARBA" id="ARBA00001974"/>
    </source>
</evidence>
<dbReference type="RefSeq" id="WP_187963531.1">
    <property type="nucleotide sequence ID" value="NZ_JACVDC010000001.1"/>
</dbReference>
<keyword evidence="2" id="KW-0285">Flavoprotein</keyword>
<comment type="caution">
    <text evidence="6">The sequence shown here is derived from an EMBL/GenBank/DDBJ whole genome shotgun (WGS) entry which is preliminary data.</text>
</comment>
<dbReference type="EMBL" id="JACVDC010000001">
    <property type="protein sequence ID" value="MBC9794371.1"/>
    <property type="molecule type" value="Genomic_DNA"/>
</dbReference>
<dbReference type="SUPFAM" id="SSF51905">
    <property type="entry name" value="FAD/NAD(P)-binding domain"/>
    <property type="match status" value="1"/>
</dbReference>
<dbReference type="PANTHER" id="PTHR42887:SF2">
    <property type="entry name" value="OS12G0638800 PROTEIN"/>
    <property type="match status" value="1"/>
</dbReference>
<evidence type="ECO:0000256" key="3">
    <source>
        <dbReference type="ARBA" id="ARBA00022827"/>
    </source>
</evidence>
<evidence type="ECO:0000313" key="7">
    <source>
        <dbReference type="Proteomes" id="UP000653730"/>
    </source>
</evidence>
<sequence length="423" mass="46229">MSRGKKVSSELSQKQKDADVVIVGGGAAGFFAAAHIAEAAPGLRIAILERGGEVLSKVKVSGGGRCNVTHAEFVPRELAGNYPRGQKELLGPFHSFCSGDTVEFFESRGVRLKIEEDGRMFPITDSSQTIIDCLVRETSGRGVEVYTGHAVKQVNKGKDGWELVTSKGNFNCCKLLIATGGSPKMWDIAGQLGHTIVPPVPSLFTFHIKDPRISGLMGISAMVTVRLSDGGGKMMFEGPLLITHWGMSGPAVLKLSAWAARELHRCNYRFKVEVNWLRTVSFSDALEILRGYNRKSGKKYVHASRPFDIPKRLWTRLAEASGIRESQRWAEISKNGLEQLAEQLTKGIFKVNGKSTFKEEFVTAGGVDLKEIDFKTFESKIHKNLFFAGEVLNIDAVTGGFNFQNAWTGGFLAARGIVEKSGS</sequence>
<feature type="domain" description="RsdA/BaiN/AoA(So)-like insert" evidence="5">
    <location>
        <begin position="200"/>
        <end position="362"/>
    </location>
</feature>
<evidence type="ECO:0000313" key="6">
    <source>
        <dbReference type="EMBL" id="MBC9794371.1"/>
    </source>
</evidence>
<keyword evidence="3" id="KW-0274">FAD</keyword>
<proteinExistence type="predicted"/>
<comment type="cofactor">
    <cofactor evidence="1">
        <name>FAD</name>
        <dbReference type="ChEBI" id="CHEBI:57692"/>
    </cofactor>
</comment>
<dbReference type="InterPro" id="IPR023166">
    <property type="entry name" value="BaiN-like_dom_sf"/>
</dbReference>
<dbReference type="Pfam" id="PF03486">
    <property type="entry name" value="HI0933_like"/>
    <property type="match status" value="1"/>
</dbReference>
<dbReference type="Gene3D" id="2.40.30.10">
    <property type="entry name" value="Translation factors"/>
    <property type="match status" value="1"/>
</dbReference>
<protein>
    <submittedName>
        <fullName evidence="6">NAD(P)/FAD-dependent oxidoreductase</fullName>
    </submittedName>
</protein>
<keyword evidence="7" id="KW-1185">Reference proteome</keyword>
<dbReference type="PANTHER" id="PTHR42887">
    <property type="entry name" value="OS12G0638800 PROTEIN"/>
    <property type="match status" value="1"/>
</dbReference>
<dbReference type="Pfam" id="PF22780">
    <property type="entry name" value="HI0933_like_1st"/>
    <property type="match status" value="1"/>
</dbReference>
<dbReference type="InterPro" id="IPR055178">
    <property type="entry name" value="RsdA/BaiN/AoA(So)-like_dom"/>
</dbReference>
<evidence type="ECO:0000259" key="4">
    <source>
        <dbReference type="Pfam" id="PF03486"/>
    </source>
</evidence>
<dbReference type="Gene3D" id="3.50.50.60">
    <property type="entry name" value="FAD/NAD(P)-binding domain"/>
    <property type="match status" value="1"/>
</dbReference>
<evidence type="ECO:0000256" key="2">
    <source>
        <dbReference type="ARBA" id="ARBA00022630"/>
    </source>
</evidence>
<dbReference type="NCBIfam" id="TIGR00275">
    <property type="entry name" value="aminoacetone oxidase family FAD-binding enzyme"/>
    <property type="match status" value="1"/>
</dbReference>
<dbReference type="Gene3D" id="1.10.8.260">
    <property type="entry name" value="HI0933 insert domain-like"/>
    <property type="match status" value="1"/>
</dbReference>
<dbReference type="PRINTS" id="PR00368">
    <property type="entry name" value="FADPNR"/>
</dbReference>
<name>A0A926JNC3_9FLAO</name>
<dbReference type="AlphaFoldDB" id="A0A926JNC3"/>
<evidence type="ECO:0000259" key="5">
    <source>
        <dbReference type="Pfam" id="PF22780"/>
    </source>
</evidence>
<feature type="domain" description="RsdA/BaiN/AoA(So)-like Rossmann fold-like" evidence="4">
    <location>
        <begin position="19"/>
        <end position="415"/>
    </location>
</feature>
<dbReference type="Proteomes" id="UP000653730">
    <property type="component" value="Unassembled WGS sequence"/>
</dbReference>
<reference evidence="6 7" key="1">
    <citation type="submission" date="2020-09" db="EMBL/GenBank/DDBJ databases">
        <title>Sinomicrobium weinanense sp. nov., a halophilic bacteria isolated from saline-alkali soil.</title>
        <authorList>
            <person name="Wu P."/>
            <person name="Ren H."/>
            <person name="Mei Y."/>
            <person name="Liang Y."/>
            <person name="Chen Z."/>
        </authorList>
    </citation>
    <scope>NUCLEOTIDE SEQUENCE [LARGE SCALE GENOMIC DNA]</scope>
    <source>
        <strain evidence="6 7">FJxs</strain>
    </source>
</reference>
<dbReference type="InterPro" id="IPR036188">
    <property type="entry name" value="FAD/NAD-bd_sf"/>
</dbReference>
<organism evidence="6 7">
    <name type="scientific">Sinomicrobium weinanense</name>
    <dbReference type="NCBI Taxonomy" id="2842200"/>
    <lineage>
        <taxon>Bacteria</taxon>
        <taxon>Pseudomonadati</taxon>
        <taxon>Bacteroidota</taxon>
        <taxon>Flavobacteriia</taxon>
        <taxon>Flavobacteriales</taxon>
        <taxon>Flavobacteriaceae</taxon>
        <taxon>Sinomicrobium</taxon>
    </lineage>
</organism>
<gene>
    <name evidence="6" type="ORF">IBL28_00210</name>
</gene>
<accession>A0A926JNC3</accession>